<dbReference type="Proteomes" id="UP000696931">
    <property type="component" value="Unassembled WGS sequence"/>
</dbReference>
<accession>A0A933W9V3</accession>
<keyword evidence="1" id="KW-0732">Signal</keyword>
<dbReference type="Pfam" id="PF13860">
    <property type="entry name" value="FlgD_ig"/>
    <property type="match status" value="1"/>
</dbReference>
<evidence type="ECO:0000256" key="1">
    <source>
        <dbReference type="SAM" id="SignalP"/>
    </source>
</evidence>
<dbReference type="Gene3D" id="2.60.40.4070">
    <property type="match status" value="1"/>
</dbReference>
<feature type="domain" description="BIG2" evidence="2">
    <location>
        <begin position="164"/>
        <end position="237"/>
    </location>
</feature>
<evidence type="ECO:0000313" key="3">
    <source>
        <dbReference type="EMBL" id="MBI5171027.1"/>
    </source>
</evidence>
<protein>
    <submittedName>
        <fullName evidence="3">Ig-like domain-containing protein</fullName>
    </submittedName>
</protein>
<dbReference type="GO" id="GO:0000272">
    <property type="term" value="P:polysaccharide catabolic process"/>
    <property type="evidence" value="ECO:0007669"/>
    <property type="project" value="InterPro"/>
</dbReference>
<dbReference type="SMART" id="SM00635">
    <property type="entry name" value="BID_2"/>
    <property type="match status" value="2"/>
</dbReference>
<name>A0A933W9V3_UNCEI</name>
<dbReference type="SUPFAM" id="SSF49384">
    <property type="entry name" value="Carbohydrate-binding domain"/>
    <property type="match status" value="2"/>
</dbReference>
<dbReference type="Gene3D" id="2.60.40.1080">
    <property type="match status" value="2"/>
</dbReference>
<dbReference type="Pfam" id="PF02368">
    <property type="entry name" value="Big_2"/>
    <property type="match status" value="2"/>
</dbReference>
<sequence length="689" mass="69607">MKLLRSWALASALALAASAAGAGLAGAVALSFGTGSGAAGQTVDIDVNTASMTGLGVMSAQMSVSYNNTLVTAVDVLTTGTLTGAAGWNTPAFAVTNVGGTGKITFSSAGTTALSGAGALFKVRFVVNPAQLGASASSLTLSNVVFNEGSPTATVSSGTLTILATPQIDVSPDAGEVVRGQTLQFSVSGSVTNPMTWQTSNPAVATISSTGLLTGVAPGTVTVTGTDAALHSSTTTGVIAVRGMGLTAGVGVTPLGQTVSVPITVTSLAGLGIRAGQFTLTWSNNMVASYGVSTPLGTLLNGWGTVSIGGTSNRCTVDFAGGTDLSGSGVLCYVTFTASPVVSSSSTLILSNALFNETLPAKTTNGSITVSALPAITVSPEQVTLLAGQSQQMTVFGSPTLPLTWTVLDPTVATISPTGLLSAVHSGVTQVRATDAIGSTDLNTSVRVYDFKATLGTVMCRPGSTVRVPLLSDRGVGALGVVSEQFKVSWSGTGITGARTTNSSLWSLWGPDPGVRVTTANSITIAAAGPTPFDDSALELCMLEFDISPAAATGTNIPLTVSQLIFNEGDPDAQVVNGTIQVRNLADVESGEALAFALGESAPNPVRTGCRIPFALPSRARVQLAIYGVDGRCVRTLVDGTMEPGRHDVTWDGRDDRGAGVDAGIYFVRLAAGERSLSRKLVVISSRRS</sequence>
<dbReference type="AlphaFoldDB" id="A0A933W9V3"/>
<comment type="caution">
    <text evidence="3">The sequence shown here is derived from an EMBL/GenBank/DDBJ whole genome shotgun (WGS) entry which is preliminary data.</text>
</comment>
<evidence type="ECO:0000313" key="4">
    <source>
        <dbReference type="Proteomes" id="UP000696931"/>
    </source>
</evidence>
<reference evidence="3" key="1">
    <citation type="submission" date="2020-07" db="EMBL/GenBank/DDBJ databases">
        <title>Huge and variable diversity of episymbiotic CPR bacteria and DPANN archaea in groundwater ecosystems.</title>
        <authorList>
            <person name="He C.Y."/>
            <person name="Keren R."/>
            <person name="Whittaker M."/>
            <person name="Farag I.F."/>
            <person name="Doudna J."/>
            <person name="Cate J.H.D."/>
            <person name="Banfield J.F."/>
        </authorList>
    </citation>
    <scope>NUCLEOTIDE SEQUENCE</scope>
    <source>
        <strain evidence="3">NC_groundwater_1813_Pr3_B-0.1um_71_17</strain>
    </source>
</reference>
<feature type="signal peptide" evidence="1">
    <location>
        <begin position="1"/>
        <end position="22"/>
    </location>
</feature>
<gene>
    <name evidence="3" type="ORF">HZA61_16195</name>
</gene>
<proteinExistence type="predicted"/>
<feature type="chain" id="PRO_5036998365" evidence="1">
    <location>
        <begin position="23"/>
        <end position="689"/>
    </location>
</feature>
<dbReference type="SUPFAM" id="SSF49373">
    <property type="entry name" value="Invasin/intimin cell-adhesion fragments"/>
    <property type="match status" value="2"/>
</dbReference>
<evidence type="ECO:0000259" key="2">
    <source>
        <dbReference type="SMART" id="SM00635"/>
    </source>
</evidence>
<dbReference type="EMBL" id="JACRIW010000115">
    <property type="protein sequence ID" value="MBI5171027.1"/>
    <property type="molecule type" value="Genomic_DNA"/>
</dbReference>
<dbReference type="InterPro" id="IPR002102">
    <property type="entry name" value="Cohesin_dom"/>
</dbReference>
<dbReference type="InterPro" id="IPR025965">
    <property type="entry name" value="FlgD/Vpr_Ig-like"/>
</dbReference>
<dbReference type="InterPro" id="IPR003343">
    <property type="entry name" value="Big_2"/>
</dbReference>
<dbReference type="GO" id="GO:0030246">
    <property type="term" value="F:carbohydrate binding"/>
    <property type="evidence" value="ECO:0007669"/>
    <property type="project" value="InterPro"/>
</dbReference>
<feature type="domain" description="BIG2" evidence="2">
    <location>
        <begin position="372"/>
        <end position="445"/>
    </location>
</feature>
<dbReference type="InterPro" id="IPR008965">
    <property type="entry name" value="CBM2/CBM3_carb-bd_dom_sf"/>
</dbReference>
<organism evidence="3 4">
    <name type="scientific">Eiseniibacteriota bacterium</name>
    <dbReference type="NCBI Taxonomy" id="2212470"/>
    <lineage>
        <taxon>Bacteria</taxon>
        <taxon>Candidatus Eiseniibacteriota</taxon>
    </lineage>
</organism>
<dbReference type="Gene3D" id="2.60.40.680">
    <property type="match status" value="3"/>
</dbReference>
<dbReference type="InterPro" id="IPR008964">
    <property type="entry name" value="Invasin/intimin_cell_adhesion"/>
</dbReference>
<dbReference type="Pfam" id="PF00963">
    <property type="entry name" value="Cohesin"/>
    <property type="match status" value="1"/>
</dbReference>